<dbReference type="AlphaFoldDB" id="A0A143PQ10"/>
<dbReference type="RefSeq" id="WP_257724465.1">
    <property type="nucleotide sequence ID" value="NZ_CP015136.1"/>
</dbReference>
<gene>
    <name evidence="1" type="ORF">LuPra_03687</name>
</gene>
<dbReference type="Proteomes" id="UP000076079">
    <property type="component" value="Chromosome"/>
</dbReference>
<keyword evidence="2" id="KW-1185">Reference proteome</keyword>
<evidence type="ECO:0000313" key="2">
    <source>
        <dbReference type="Proteomes" id="UP000076079"/>
    </source>
</evidence>
<reference evidence="2" key="2">
    <citation type="submission" date="2016-04" db="EMBL/GenBank/DDBJ databases">
        <title>First Complete Genome Sequence of a Subdivision 6 Acidobacterium.</title>
        <authorList>
            <person name="Huang S."/>
            <person name="Vieira S."/>
            <person name="Bunk B."/>
            <person name="Riedel T."/>
            <person name="Sproeer C."/>
            <person name="Overmann J."/>
        </authorList>
    </citation>
    <scope>NUCLEOTIDE SEQUENCE [LARGE SCALE GENOMIC DNA]</scope>
    <source>
        <strain evidence="2">DSM 100886 HEG_-6_39</strain>
    </source>
</reference>
<reference evidence="1 2" key="1">
    <citation type="journal article" date="2016" name="Genome Announc.">
        <title>First Complete Genome Sequence of a Subdivision 6 Acidobacterium Strain.</title>
        <authorList>
            <person name="Huang S."/>
            <person name="Vieira S."/>
            <person name="Bunk B."/>
            <person name="Riedel T."/>
            <person name="Sproer C."/>
            <person name="Overmann J."/>
        </authorList>
    </citation>
    <scope>NUCLEOTIDE SEQUENCE [LARGE SCALE GENOMIC DNA]</scope>
    <source>
        <strain evidence="2">DSM 100886 HEG_-6_39</strain>
    </source>
</reference>
<sequence>MSVAETHILPIREMLDHKFRPDHGYPRLKISNGHFWDTISIKER</sequence>
<proteinExistence type="predicted"/>
<dbReference type="EMBL" id="CP015136">
    <property type="protein sequence ID" value="AMY10456.1"/>
    <property type="molecule type" value="Genomic_DNA"/>
</dbReference>
<organism evidence="1 2">
    <name type="scientific">Luteitalea pratensis</name>
    <dbReference type="NCBI Taxonomy" id="1855912"/>
    <lineage>
        <taxon>Bacteria</taxon>
        <taxon>Pseudomonadati</taxon>
        <taxon>Acidobacteriota</taxon>
        <taxon>Vicinamibacteria</taxon>
        <taxon>Vicinamibacterales</taxon>
        <taxon>Vicinamibacteraceae</taxon>
        <taxon>Luteitalea</taxon>
    </lineage>
</organism>
<protein>
    <submittedName>
        <fullName evidence="1">Uncharacterized protein</fullName>
    </submittedName>
</protein>
<dbReference type="KEGG" id="abac:LuPra_03687"/>
<accession>A0A143PQ10</accession>
<name>A0A143PQ10_LUTPR</name>
<evidence type="ECO:0000313" key="1">
    <source>
        <dbReference type="EMBL" id="AMY10456.1"/>
    </source>
</evidence>